<protein>
    <submittedName>
        <fullName evidence="2">Uncharacterized membrane protein YGL010W</fullName>
    </submittedName>
</protein>
<dbReference type="InterPro" id="IPR009305">
    <property type="entry name" value="Mpo1-like"/>
</dbReference>
<dbReference type="Proteomes" id="UP000241788">
    <property type="component" value="Unassembled WGS sequence"/>
</dbReference>
<accession>A0A1N6N692</accession>
<organism evidence="2 3">
    <name type="scientific">Solilutibacter tolerans</name>
    <dbReference type="NCBI Taxonomy" id="1604334"/>
    <lineage>
        <taxon>Bacteria</taxon>
        <taxon>Pseudomonadati</taxon>
        <taxon>Pseudomonadota</taxon>
        <taxon>Gammaproteobacteria</taxon>
        <taxon>Lysobacterales</taxon>
        <taxon>Lysobacteraceae</taxon>
        <taxon>Solilutibacter</taxon>
    </lineage>
</organism>
<keyword evidence="1" id="KW-0812">Transmembrane</keyword>
<dbReference type="AlphaFoldDB" id="A0A1N6N692"/>
<dbReference type="GO" id="GO:0016020">
    <property type="term" value="C:membrane"/>
    <property type="evidence" value="ECO:0007669"/>
    <property type="project" value="GOC"/>
</dbReference>
<reference evidence="3" key="1">
    <citation type="submission" date="2017-01" db="EMBL/GenBank/DDBJ databases">
        <authorList>
            <person name="Varghese N."/>
            <person name="Submissions S."/>
        </authorList>
    </citation>
    <scope>NUCLEOTIDE SEQUENCE [LARGE SCALE GENOMIC DNA]</scope>
    <source>
        <strain evidence="3">UM1</strain>
    </source>
</reference>
<keyword evidence="3" id="KW-1185">Reference proteome</keyword>
<sequence length="160" mass="18453">MSRDATDRSIDHWFASYSSDHRNATNQLIHVFAVPLILWSVIALLWCIPVPGTLFGPGAWAALIMFMTWSFYYRHSRTLGMGMLLFFVLFSWATRWLHMELGTAGLLKLAIGVFVVAWIAQFVGHKIEGRKPSFLTDLTYLLIGPIWVLNKLYRKLGWKY</sequence>
<dbReference type="EMBL" id="FTLW01000001">
    <property type="protein sequence ID" value="SIP87541.1"/>
    <property type="molecule type" value="Genomic_DNA"/>
</dbReference>
<proteinExistence type="predicted"/>
<feature type="transmembrane region" description="Helical" evidence="1">
    <location>
        <begin position="54"/>
        <end position="72"/>
    </location>
</feature>
<dbReference type="PANTHER" id="PTHR28026:SF9">
    <property type="entry name" value="2-HYDROXY-PALMITIC ACID DIOXYGENASE MPO1"/>
    <property type="match status" value="1"/>
</dbReference>
<evidence type="ECO:0000256" key="1">
    <source>
        <dbReference type="SAM" id="Phobius"/>
    </source>
</evidence>
<evidence type="ECO:0000313" key="2">
    <source>
        <dbReference type="EMBL" id="SIP87541.1"/>
    </source>
</evidence>
<gene>
    <name evidence="2" type="ORF">SAMN05421546_0116</name>
</gene>
<dbReference type="Pfam" id="PF06127">
    <property type="entry name" value="Mpo1-like"/>
    <property type="match status" value="1"/>
</dbReference>
<dbReference type="PANTHER" id="PTHR28026">
    <property type="entry name" value="DUF962 DOMAIN PROTEIN (AFU_ORTHOLOGUE AFUA_8G05310)"/>
    <property type="match status" value="1"/>
</dbReference>
<feature type="transmembrane region" description="Helical" evidence="1">
    <location>
        <begin position="79"/>
        <end position="98"/>
    </location>
</feature>
<keyword evidence="1" id="KW-0472">Membrane</keyword>
<keyword evidence="1" id="KW-1133">Transmembrane helix</keyword>
<evidence type="ECO:0000313" key="3">
    <source>
        <dbReference type="Proteomes" id="UP000241788"/>
    </source>
</evidence>
<dbReference type="STRING" id="1604334.SAMN05421546_0116"/>
<feature type="transmembrane region" description="Helical" evidence="1">
    <location>
        <begin position="104"/>
        <end position="123"/>
    </location>
</feature>
<dbReference type="OrthoDB" id="5515308at2"/>
<name>A0A1N6N692_9GAMM</name>
<dbReference type="GO" id="GO:0046521">
    <property type="term" value="P:sphingoid catabolic process"/>
    <property type="evidence" value="ECO:0007669"/>
    <property type="project" value="TreeGrafter"/>
</dbReference>
<feature type="transmembrane region" description="Helical" evidence="1">
    <location>
        <begin position="28"/>
        <end position="48"/>
    </location>
</feature>
<dbReference type="RefSeq" id="WP_076584539.1">
    <property type="nucleotide sequence ID" value="NZ_FTLW01000001.1"/>
</dbReference>